<keyword evidence="1" id="KW-0175">Coiled coil</keyword>
<gene>
    <name evidence="4" type="ORF">BLX24_08205</name>
</gene>
<evidence type="ECO:0000256" key="1">
    <source>
        <dbReference type="SAM" id="Coils"/>
    </source>
</evidence>
<dbReference type="Proteomes" id="UP000181790">
    <property type="component" value="Unassembled WGS sequence"/>
</dbReference>
<comment type="caution">
    <text evidence="4">The sequence shown here is derived from an EMBL/GenBank/DDBJ whole genome shotgun (WGS) entry which is preliminary data.</text>
</comment>
<reference evidence="4 5" key="1">
    <citation type="submission" date="2016-10" db="EMBL/GenBank/DDBJ databases">
        <title>Arsenicibacter rosenii gen. nov., sp. nov., an efficient arsenic-methylating bacterium isolated from an arsenic-contaminated paddy soil.</title>
        <authorList>
            <person name="Huang K."/>
        </authorList>
    </citation>
    <scope>NUCLEOTIDE SEQUENCE [LARGE SCALE GENOMIC DNA]</scope>
    <source>
        <strain evidence="4 5">SM-1</strain>
    </source>
</reference>
<evidence type="ECO:0000259" key="3">
    <source>
        <dbReference type="Pfam" id="PF10145"/>
    </source>
</evidence>
<feature type="domain" description="Phage tail tape measure protein" evidence="3">
    <location>
        <begin position="143"/>
        <end position="307"/>
    </location>
</feature>
<dbReference type="Pfam" id="PF10145">
    <property type="entry name" value="PhageMin_Tail"/>
    <property type="match status" value="1"/>
</dbReference>
<evidence type="ECO:0000256" key="2">
    <source>
        <dbReference type="SAM" id="MobiDB-lite"/>
    </source>
</evidence>
<proteinExistence type="predicted"/>
<dbReference type="OrthoDB" id="840436at2"/>
<dbReference type="EMBL" id="MORL01000003">
    <property type="protein sequence ID" value="OIN59831.1"/>
    <property type="molecule type" value="Genomic_DNA"/>
</dbReference>
<evidence type="ECO:0000313" key="5">
    <source>
        <dbReference type="Proteomes" id="UP000181790"/>
    </source>
</evidence>
<dbReference type="InterPro" id="IPR010090">
    <property type="entry name" value="Phage_tape_meas"/>
</dbReference>
<keyword evidence="5" id="KW-1185">Reference proteome</keyword>
<feature type="coiled-coil region" evidence="1">
    <location>
        <begin position="666"/>
        <end position="760"/>
    </location>
</feature>
<protein>
    <submittedName>
        <fullName evidence="4">Phage tail tape measure protein</fullName>
    </submittedName>
</protein>
<dbReference type="NCBIfam" id="TIGR01760">
    <property type="entry name" value="tape_meas_TP901"/>
    <property type="match status" value="1"/>
</dbReference>
<accession>A0A1S2VM36</accession>
<organism evidence="4 5">
    <name type="scientific">Arsenicibacter rosenii</name>
    <dbReference type="NCBI Taxonomy" id="1750698"/>
    <lineage>
        <taxon>Bacteria</taxon>
        <taxon>Pseudomonadati</taxon>
        <taxon>Bacteroidota</taxon>
        <taxon>Cytophagia</taxon>
        <taxon>Cytophagales</taxon>
        <taxon>Spirosomataceae</taxon>
        <taxon>Arsenicibacter</taxon>
    </lineage>
</organism>
<name>A0A1S2VM36_9BACT</name>
<sequence length="1100" mass="120688">MGMTQQDRAVINLVINGQQAQTSLKEITLSTARLRSEIIKMKEADNPELYRAKVAEYQKMVAAQKQMATQINNTTTAWQKFGQRFAEVSAGVLGGNLMTMGFQQMLGLIPAVTQRGMELKDQLADIAKTADMTDLEVAGLNKELRGLNTRTATKDLRELAAVGGQFGIAKDQMADFVAGADKINVALGDQFGGAEQTVTQMMTLRNTLQDIKTDRSDQDMLHIANSINVLEAAGAATAPVIADFTSRIGGVAIPLGLTSAQTLGLSAALQEMNVTAERGSTAVIDILNGMAKAPAEFARYAIGADGAKLSSKQFADLVNNDLMGALLSVARGFNTGDTSATGMAKKMDQMGLSGTGVMEIFMKLATNTDMVEQKIALAGSSIDQTSSITGEFSKRNYALAVNMKKLGEFVSNLLTSDTLLGLGSALTDIAVRMLGLKSETEDTIHAFEEQKNKVQNLNTQIGPLLSRIDELKSKTNLSKTEQDELRKAVDKVAQVMPIAASGFDQYGRAMDINTEKARKFMEQQQYMAEYLNRDAIKAQENELAQLEKQRAARVKDLNKGEVTEKAGPGGGGIAGSQAQITRKMTNEELSAIQQETTELNAEIEKRKEILKGLKGYSLDVRREMRRARLGEDVPKMPAGIPPSKTGTGTATEIDPTKEEKERLKAKEDAEEAIRELSAKAQADEKTRELERVKANYEKERKKANDAKISAELRKTWLANIAGAEKVELKQIEEKYDKQERDRQQKKIEQLLKDADEELQIKKRVALADVKADQAAGKITDEEAKAAQLVVEQTYLEARRLLYTAHYETLQELAKTDAERLEEIARQKKERLAEIDTAIQENETSQQQAKSEIVEAETKTRSEQEQKEEKNRADALKAHMDRRRDIFNDSVMVLKGFFKENTKVYRAALIAQQAWALAETGIEYGRALMKSVAAAAGIPFPANLLAIAKSAAVPTLSFAGAVARIRAQKFDAPQFIDGGFTRDTTGMPGGFYSTPTFFSGKNYSVSEDGRPEFVINNRALQVPAVANFARMLDVVQRSGNYSAVGNSSPSGSGNEALLAEIRAMRQDMQQSAQRPVYAKIHYQAWEDETGRISDIRNQTSL</sequence>
<evidence type="ECO:0000313" key="4">
    <source>
        <dbReference type="EMBL" id="OIN59831.1"/>
    </source>
</evidence>
<feature type="region of interest" description="Disordered" evidence="2">
    <location>
        <begin position="633"/>
        <end position="657"/>
    </location>
</feature>
<feature type="coiled-coil region" evidence="1">
    <location>
        <begin position="810"/>
        <end position="878"/>
    </location>
</feature>
<dbReference type="AlphaFoldDB" id="A0A1S2VM36"/>